<keyword evidence="7 10" id="KW-0283">Flagellar rotation</keyword>
<keyword evidence="4 10" id="KW-1003">Cell membrane</keyword>
<evidence type="ECO:0000256" key="7">
    <source>
        <dbReference type="ARBA" id="ARBA00022779"/>
    </source>
</evidence>
<dbReference type="Pfam" id="PF03748">
    <property type="entry name" value="FliL"/>
    <property type="match status" value="1"/>
</dbReference>
<dbReference type="PANTHER" id="PTHR35091:SF2">
    <property type="entry name" value="FLAGELLAR PROTEIN FLIL"/>
    <property type="match status" value="1"/>
</dbReference>
<comment type="subcellular location">
    <subcellularLocation>
        <location evidence="2">Cell membrane</location>
        <topology evidence="2">Single-pass membrane protein</topology>
    </subcellularLocation>
</comment>
<dbReference type="GO" id="GO:0005886">
    <property type="term" value="C:plasma membrane"/>
    <property type="evidence" value="ECO:0007669"/>
    <property type="project" value="UniProtKB-SubCell"/>
</dbReference>
<evidence type="ECO:0000256" key="3">
    <source>
        <dbReference type="ARBA" id="ARBA00008281"/>
    </source>
</evidence>
<feature type="transmembrane region" description="Helical" evidence="10">
    <location>
        <begin position="32"/>
        <end position="54"/>
    </location>
</feature>
<dbReference type="GO" id="GO:0009425">
    <property type="term" value="C:bacterial-type flagellum basal body"/>
    <property type="evidence" value="ECO:0007669"/>
    <property type="project" value="InterPro"/>
</dbReference>
<comment type="function">
    <text evidence="1 10">Controls the rotational direction of flagella during chemotaxis.</text>
</comment>
<sequence>MAVADDDLDEGQEDGGGYQPSAATGLNRVVKILIYVALGAVGVIVMSVIAYYVARFASAQQYKEVASIAVVKPPPPLESFNFSEDFRVNTNDRGESHFIKLKLSLGFEMGNKALSAELAQRMPQLRNIINLILAGKSRDELTTIQGQLELREEIKASINHVLSEGKVEEVYFSEFIVN</sequence>
<gene>
    <name evidence="11" type="ORF">F9K24_20465</name>
</gene>
<dbReference type="GO" id="GO:0006935">
    <property type="term" value="P:chemotaxis"/>
    <property type="evidence" value="ECO:0007669"/>
    <property type="project" value="UniProtKB-KW"/>
</dbReference>
<reference evidence="11 12" key="1">
    <citation type="submission" date="2019-10" db="EMBL/GenBank/DDBJ databases">
        <title>Extracellular Electron Transfer in a Candidatus Methanoperedens spp. Enrichment Culture.</title>
        <authorList>
            <person name="Berger S."/>
            <person name="Rangel Shaw D."/>
            <person name="Berben T."/>
            <person name="In 'T Zandt M."/>
            <person name="Frank J."/>
            <person name="Reimann J."/>
            <person name="Jetten M.S.M."/>
            <person name="Welte C.U."/>
        </authorList>
    </citation>
    <scope>NUCLEOTIDE SEQUENCE [LARGE SCALE GENOMIC DNA]</scope>
    <source>
        <strain evidence="11">SB12</strain>
    </source>
</reference>
<dbReference type="PANTHER" id="PTHR35091">
    <property type="entry name" value="FLAGELLAR PROTEIN FLIL"/>
    <property type="match status" value="1"/>
</dbReference>
<keyword evidence="6 10" id="KW-0812">Transmembrane</keyword>
<evidence type="ECO:0000256" key="5">
    <source>
        <dbReference type="ARBA" id="ARBA00022500"/>
    </source>
</evidence>
<keyword evidence="9 10" id="KW-0472">Membrane</keyword>
<dbReference type="GO" id="GO:0071978">
    <property type="term" value="P:bacterial-type flagellum-dependent swarming motility"/>
    <property type="evidence" value="ECO:0007669"/>
    <property type="project" value="TreeGrafter"/>
</dbReference>
<proteinExistence type="inferred from homology"/>
<evidence type="ECO:0000256" key="2">
    <source>
        <dbReference type="ARBA" id="ARBA00004162"/>
    </source>
</evidence>
<keyword evidence="11" id="KW-0966">Cell projection</keyword>
<evidence type="ECO:0000256" key="8">
    <source>
        <dbReference type="ARBA" id="ARBA00022989"/>
    </source>
</evidence>
<dbReference type="Proteomes" id="UP000460298">
    <property type="component" value="Unassembled WGS sequence"/>
</dbReference>
<name>A0A833GXL5_9LEPT</name>
<evidence type="ECO:0000256" key="1">
    <source>
        <dbReference type="ARBA" id="ARBA00002254"/>
    </source>
</evidence>
<dbReference type="OrthoDB" id="9812383at2"/>
<keyword evidence="11" id="KW-0282">Flagellum</keyword>
<organism evidence="11 12">
    <name type="scientific">Leptonema illini</name>
    <dbReference type="NCBI Taxonomy" id="183"/>
    <lineage>
        <taxon>Bacteria</taxon>
        <taxon>Pseudomonadati</taxon>
        <taxon>Spirochaetota</taxon>
        <taxon>Spirochaetia</taxon>
        <taxon>Leptospirales</taxon>
        <taxon>Leptospiraceae</taxon>
        <taxon>Leptonema</taxon>
    </lineage>
</organism>
<accession>A0A833GXL5</accession>
<keyword evidence="11" id="KW-0969">Cilium</keyword>
<evidence type="ECO:0000256" key="9">
    <source>
        <dbReference type="ARBA" id="ARBA00023136"/>
    </source>
</evidence>
<protein>
    <recommendedName>
        <fullName evidence="10">Flagellar protein FliL</fullName>
    </recommendedName>
</protein>
<dbReference type="InterPro" id="IPR005503">
    <property type="entry name" value="FliL"/>
</dbReference>
<dbReference type="AlphaFoldDB" id="A0A833GXL5"/>
<evidence type="ECO:0000256" key="10">
    <source>
        <dbReference type="RuleBase" id="RU364125"/>
    </source>
</evidence>
<dbReference type="EMBL" id="WBUI01000035">
    <property type="protein sequence ID" value="KAB2929191.1"/>
    <property type="molecule type" value="Genomic_DNA"/>
</dbReference>
<keyword evidence="8 10" id="KW-1133">Transmembrane helix</keyword>
<evidence type="ECO:0000313" key="11">
    <source>
        <dbReference type="EMBL" id="KAB2929191.1"/>
    </source>
</evidence>
<comment type="similarity">
    <text evidence="3 10">Belongs to the FliL family.</text>
</comment>
<evidence type="ECO:0000256" key="6">
    <source>
        <dbReference type="ARBA" id="ARBA00022692"/>
    </source>
</evidence>
<comment type="caution">
    <text evidence="11">The sequence shown here is derived from an EMBL/GenBank/DDBJ whole genome shotgun (WGS) entry which is preliminary data.</text>
</comment>
<keyword evidence="5 10" id="KW-0145">Chemotaxis</keyword>
<dbReference type="RefSeq" id="WP_002769279.1">
    <property type="nucleotide sequence ID" value="NZ_JQDG01000009.1"/>
</dbReference>
<evidence type="ECO:0000256" key="4">
    <source>
        <dbReference type="ARBA" id="ARBA00022475"/>
    </source>
</evidence>
<evidence type="ECO:0000313" key="12">
    <source>
        <dbReference type="Proteomes" id="UP000460298"/>
    </source>
</evidence>